<feature type="binding site" evidence="1">
    <location>
        <position position="200"/>
    </location>
    <ligand>
        <name>a divalent metal cation</name>
        <dbReference type="ChEBI" id="CHEBI:60240"/>
        <label>1</label>
    </ligand>
</feature>
<keyword evidence="3" id="KW-1185">Reference proteome</keyword>
<feature type="binding site" evidence="1">
    <location>
        <position position="152"/>
    </location>
    <ligand>
        <name>a divalent metal cation</name>
        <dbReference type="ChEBI" id="CHEBI:60240"/>
        <label>2</label>
    </ligand>
</feature>
<dbReference type="GO" id="GO:0016788">
    <property type="term" value="F:hydrolase activity, acting on ester bonds"/>
    <property type="evidence" value="ECO:0007669"/>
    <property type="project" value="InterPro"/>
</dbReference>
<dbReference type="NCBIfam" id="NF041926">
    <property type="entry name" value="QatD"/>
    <property type="match status" value="1"/>
</dbReference>
<dbReference type="PIRSF" id="PIRSF005902">
    <property type="entry name" value="DNase_TatD"/>
    <property type="match status" value="1"/>
</dbReference>
<accession>A0A4S3M5W6</accession>
<comment type="caution">
    <text evidence="2">The sequence shown here is derived from an EMBL/GenBank/DDBJ whole genome shotgun (WGS) entry which is preliminary data.</text>
</comment>
<dbReference type="SUPFAM" id="SSF51556">
    <property type="entry name" value="Metallo-dependent hydrolases"/>
    <property type="match status" value="1"/>
</dbReference>
<feature type="binding site" evidence="1">
    <location>
        <position position="9"/>
    </location>
    <ligand>
        <name>a divalent metal cation</name>
        <dbReference type="ChEBI" id="CHEBI:60240"/>
        <label>1</label>
    </ligand>
</feature>
<dbReference type="Pfam" id="PF01026">
    <property type="entry name" value="TatD_DNase"/>
    <property type="match status" value="1"/>
</dbReference>
<protein>
    <submittedName>
        <fullName evidence="2">TatD family deoxyribonuclease</fullName>
    </submittedName>
</protein>
<feature type="binding site" evidence="1">
    <location>
        <position position="11"/>
    </location>
    <ligand>
        <name>a divalent metal cation</name>
        <dbReference type="ChEBI" id="CHEBI:60240"/>
        <label>1</label>
    </ligand>
</feature>
<dbReference type="OrthoDB" id="9810005at2"/>
<dbReference type="RefSeq" id="WP_136340119.1">
    <property type="nucleotide sequence ID" value="NZ_SSMD01000008.1"/>
</dbReference>
<gene>
    <name evidence="2" type="ORF">E7681_14975</name>
</gene>
<feature type="binding site" evidence="1">
    <location>
        <position position="88"/>
    </location>
    <ligand>
        <name>a divalent metal cation</name>
        <dbReference type="ChEBI" id="CHEBI:60240"/>
        <label>1</label>
    </ligand>
</feature>
<dbReference type="InterPro" id="IPR032466">
    <property type="entry name" value="Metal_Hydrolase"/>
</dbReference>
<dbReference type="AlphaFoldDB" id="A0A4S3M5W6"/>
<dbReference type="CDD" id="cd01310">
    <property type="entry name" value="TatD_DNAse"/>
    <property type="match status" value="1"/>
</dbReference>
<proteinExistence type="predicted"/>
<dbReference type="InterPro" id="IPR001130">
    <property type="entry name" value="TatD-like"/>
</dbReference>
<dbReference type="InterPro" id="IPR049677">
    <property type="entry name" value="QatD"/>
</dbReference>
<keyword evidence="1" id="KW-0479">Metal-binding</keyword>
<feature type="binding site" evidence="1">
    <location>
        <position position="126"/>
    </location>
    <ligand>
        <name>a divalent metal cation</name>
        <dbReference type="ChEBI" id="CHEBI:60240"/>
        <label>2</label>
    </ligand>
</feature>
<dbReference type="Proteomes" id="UP000306113">
    <property type="component" value="Unassembled WGS sequence"/>
</dbReference>
<dbReference type="GO" id="GO:0046872">
    <property type="term" value="F:metal ion binding"/>
    <property type="evidence" value="ECO:0007669"/>
    <property type="project" value="UniProtKB-KW"/>
</dbReference>
<reference evidence="2 3" key="1">
    <citation type="submission" date="2019-04" db="EMBL/GenBank/DDBJ databases">
        <title>Draft genome sequence of Youngimonas vesicularis.</title>
        <authorList>
            <person name="Hameed A."/>
        </authorList>
    </citation>
    <scope>NUCLEOTIDE SEQUENCE [LARGE SCALE GENOMIC DNA]</scope>
    <source>
        <strain evidence="2 3">CC-AMW-E</strain>
    </source>
</reference>
<dbReference type="EMBL" id="SSMD01000008">
    <property type="protein sequence ID" value="THD72283.1"/>
    <property type="molecule type" value="Genomic_DNA"/>
</dbReference>
<dbReference type="PANTHER" id="PTHR46124:SF2">
    <property type="entry name" value="D-AMINOACYL-TRNA DEACYLASE"/>
    <property type="match status" value="1"/>
</dbReference>
<dbReference type="Gene3D" id="3.20.20.140">
    <property type="entry name" value="Metal-dependent hydrolases"/>
    <property type="match status" value="1"/>
</dbReference>
<evidence type="ECO:0000313" key="2">
    <source>
        <dbReference type="EMBL" id="THD72283.1"/>
    </source>
</evidence>
<dbReference type="PANTHER" id="PTHR46124">
    <property type="entry name" value="D-AMINOACYL-TRNA DEACYLASE"/>
    <property type="match status" value="1"/>
</dbReference>
<evidence type="ECO:0000313" key="3">
    <source>
        <dbReference type="Proteomes" id="UP000306113"/>
    </source>
</evidence>
<sequence>MRPDYVDFHTHLDLYPDLARAIAACDRKRVATLAVTTTPKAFQRNVELSADSDFVRVGLGLHPQLVADRHLELDLFEKLLPRTRYVGEIGLDRGPAHYRSFELQQSVFGRILRACAQQGDKILSLHSVRATKPVLDMLDEHLPPDRAGVVLHWFTGSKADVRRAVDRGCYFSVNEGMLASDTGMRVMREIPIDRVLTETDGPFVARGDKPVDPGDVGYTVEVIASTIGLSAEATRMQILLNLKRLLNTG</sequence>
<organism evidence="2 3">
    <name type="scientific">Thalassobius vesicularis</name>
    <dbReference type="NCBI Taxonomy" id="1294297"/>
    <lineage>
        <taxon>Bacteria</taxon>
        <taxon>Pseudomonadati</taxon>
        <taxon>Pseudomonadota</taxon>
        <taxon>Alphaproteobacteria</taxon>
        <taxon>Rhodobacterales</taxon>
        <taxon>Roseobacteraceae</taxon>
        <taxon>Thalassovita</taxon>
    </lineage>
</organism>
<name>A0A4S3M5W6_9RHOB</name>
<evidence type="ECO:0000256" key="1">
    <source>
        <dbReference type="PIRSR" id="PIRSR005902-1"/>
    </source>
</evidence>